<dbReference type="PANTHER" id="PTHR11439:SF486">
    <property type="entry name" value="RLK (RECEPTOR-LIKE KINASE) PROTEIN, PUTATIVE-RELATED"/>
    <property type="match status" value="1"/>
</dbReference>
<dbReference type="Proteomes" id="UP000467841">
    <property type="component" value="Unassembled WGS sequence"/>
</dbReference>
<dbReference type="OrthoDB" id="1722122at2759"/>
<dbReference type="EMBL" id="CACVBM020001078">
    <property type="protein sequence ID" value="CAA7029245.1"/>
    <property type="molecule type" value="Genomic_DNA"/>
</dbReference>
<organism evidence="1 2">
    <name type="scientific">Microthlaspi erraticum</name>
    <dbReference type="NCBI Taxonomy" id="1685480"/>
    <lineage>
        <taxon>Eukaryota</taxon>
        <taxon>Viridiplantae</taxon>
        <taxon>Streptophyta</taxon>
        <taxon>Embryophyta</taxon>
        <taxon>Tracheophyta</taxon>
        <taxon>Spermatophyta</taxon>
        <taxon>Magnoliopsida</taxon>
        <taxon>eudicotyledons</taxon>
        <taxon>Gunneridae</taxon>
        <taxon>Pentapetalae</taxon>
        <taxon>rosids</taxon>
        <taxon>malvids</taxon>
        <taxon>Brassicales</taxon>
        <taxon>Brassicaceae</taxon>
        <taxon>Coluteocarpeae</taxon>
        <taxon>Microthlaspi</taxon>
    </lineage>
</organism>
<proteinExistence type="predicted"/>
<sequence>MGPQRRLGIYVGYSSPSIIRYLEPATGDMFTARFADSHFDENEFPALGGGSRESPNDITKWCTHSLAYLDPPSNQREVEVQKIIHMQRLANQLPDAFTDTKRVTKSYIPAANAPSKIEVPHEHFDVNRASEPVLVEPDKEVRQDDEPETEKFEISISFAQSGKIWARSEIDDDEMFSFSVAKEIDHENDDPDPTSVSECQKRPDWEKWQMAMKNEIFSLNKRTVVQWSIDRLMLTRIHFDLLKILKNVRSEVPYMSAIGALMYLANCTRPDIAFATNLLARYSSSPTRRHWNGIKHIFRYLQGTIEFGLYYSRNPEVGLVGFADAGYLSDPHKARSQTGYVFTYGGTAISGVPKNKHWLQRLQIMRKSLHFMKHVESVYG</sequence>
<dbReference type="AlphaFoldDB" id="A0A6D2IJX0"/>
<reference evidence="1" key="1">
    <citation type="submission" date="2020-01" db="EMBL/GenBank/DDBJ databases">
        <authorList>
            <person name="Mishra B."/>
        </authorList>
    </citation>
    <scope>NUCLEOTIDE SEQUENCE [LARGE SCALE GENOMIC DNA]</scope>
</reference>
<gene>
    <name evidence="1" type="ORF">MERR_LOCUS16480</name>
</gene>
<keyword evidence="2" id="KW-1185">Reference proteome</keyword>
<evidence type="ECO:0000313" key="1">
    <source>
        <dbReference type="EMBL" id="CAA7029245.1"/>
    </source>
</evidence>
<evidence type="ECO:0008006" key="3">
    <source>
        <dbReference type="Google" id="ProtNLM"/>
    </source>
</evidence>
<evidence type="ECO:0000313" key="2">
    <source>
        <dbReference type="Proteomes" id="UP000467841"/>
    </source>
</evidence>
<protein>
    <recommendedName>
        <fullName evidence="3">Reverse transcriptase Ty1/copia-type domain-containing protein</fullName>
    </recommendedName>
</protein>
<accession>A0A6D2IJX0</accession>
<comment type="caution">
    <text evidence="1">The sequence shown here is derived from an EMBL/GenBank/DDBJ whole genome shotgun (WGS) entry which is preliminary data.</text>
</comment>
<dbReference type="PANTHER" id="PTHR11439">
    <property type="entry name" value="GAG-POL-RELATED RETROTRANSPOSON"/>
    <property type="match status" value="1"/>
</dbReference>
<name>A0A6D2IJX0_9BRAS</name>